<organism evidence="1 2">
    <name type="scientific">Pleuronectes platessa</name>
    <name type="common">European plaice</name>
    <dbReference type="NCBI Taxonomy" id="8262"/>
    <lineage>
        <taxon>Eukaryota</taxon>
        <taxon>Metazoa</taxon>
        <taxon>Chordata</taxon>
        <taxon>Craniata</taxon>
        <taxon>Vertebrata</taxon>
        <taxon>Euteleostomi</taxon>
        <taxon>Actinopterygii</taxon>
        <taxon>Neopterygii</taxon>
        <taxon>Teleostei</taxon>
        <taxon>Neoteleostei</taxon>
        <taxon>Acanthomorphata</taxon>
        <taxon>Carangaria</taxon>
        <taxon>Pleuronectiformes</taxon>
        <taxon>Pleuronectoidei</taxon>
        <taxon>Pleuronectidae</taxon>
        <taxon>Pleuronectes</taxon>
    </lineage>
</organism>
<keyword evidence="2" id="KW-1185">Reference proteome</keyword>
<sequence length="135" mass="15487">MDARSYRTNQQPAFLEPVRFPMLFFKYQSVILPFRHTQPGRPSRDFPSTTCCSSALSTNRLSSYQTGHDEHDPLCAEDRLQDQGSFLFHFAALPVFHSTLTAPAPCRLHRKRLLTLQPRKLICPGHELAYFPNPV</sequence>
<proteinExistence type="predicted"/>
<dbReference type="EMBL" id="CADEAL010004285">
    <property type="protein sequence ID" value="CAB1456089.1"/>
    <property type="molecule type" value="Genomic_DNA"/>
</dbReference>
<protein>
    <submittedName>
        <fullName evidence="1">Uncharacterized protein</fullName>
    </submittedName>
</protein>
<reference evidence="1" key="1">
    <citation type="submission" date="2020-03" db="EMBL/GenBank/DDBJ databases">
        <authorList>
            <person name="Weist P."/>
        </authorList>
    </citation>
    <scope>NUCLEOTIDE SEQUENCE</scope>
</reference>
<gene>
    <name evidence="1" type="ORF">PLEPLA_LOCUS43870</name>
</gene>
<accession>A0A9N7ZBW3</accession>
<dbReference type="Proteomes" id="UP001153269">
    <property type="component" value="Unassembled WGS sequence"/>
</dbReference>
<comment type="caution">
    <text evidence="1">The sequence shown here is derived from an EMBL/GenBank/DDBJ whole genome shotgun (WGS) entry which is preliminary data.</text>
</comment>
<dbReference type="AlphaFoldDB" id="A0A9N7ZBW3"/>
<evidence type="ECO:0000313" key="2">
    <source>
        <dbReference type="Proteomes" id="UP001153269"/>
    </source>
</evidence>
<evidence type="ECO:0000313" key="1">
    <source>
        <dbReference type="EMBL" id="CAB1456089.1"/>
    </source>
</evidence>
<name>A0A9N7ZBW3_PLEPL</name>